<evidence type="ECO:0000256" key="11">
    <source>
        <dbReference type="SAM" id="MobiDB-lite"/>
    </source>
</evidence>
<evidence type="ECO:0000256" key="1">
    <source>
        <dbReference type="ARBA" id="ARBA00004479"/>
    </source>
</evidence>
<evidence type="ECO:0000256" key="8">
    <source>
        <dbReference type="ARBA" id="ARBA00023180"/>
    </source>
</evidence>
<dbReference type="GO" id="GO:0009986">
    <property type="term" value="C:cell surface"/>
    <property type="evidence" value="ECO:0007669"/>
    <property type="project" value="TreeGrafter"/>
</dbReference>
<evidence type="ECO:0000256" key="9">
    <source>
        <dbReference type="ARBA" id="ARBA00023207"/>
    </source>
</evidence>
<dbReference type="GO" id="GO:0016477">
    <property type="term" value="P:cell migration"/>
    <property type="evidence" value="ECO:0007669"/>
    <property type="project" value="TreeGrafter"/>
</dbReference>
<keyword evidence="9 10" id="KW-0357">Heparan sulfate</keyword>
<evidence type="ECO:0000256" key="10">
    <source>
        <dbReference type="RuleBase" id="RU000649"/>
    </source>
</evidence>
<feature type="domain" description="Neurexin/syndecan/glycophorin C" evidence="13">
    <location>
        <begin position="255"/>
        <end position="273"/>
    </location>
</feature>
<organism evidence="14">
    <name type="scientific">Tetraodon nigroviridis</name>
    <name type="common">Spotted green pufferfish</name>
    <name type="synonym">Chelonodon nigroviridis</name>
    <dbReference type="NCBI Taxonomy" id="99883"/>
    <lineage>
        <taxon>Eukaryota</taxon>
        <taxon>Metazoa</taxon>
        <taxon>Chordata</taxon>
        <taxon>Craniata</taxon>
        <taxon>Vertebrata</taxon>
        <taxon>Euteleostomi</taxon>
        <taxon>Actinopterygii</taxon>
        <taxon>Neopterygii</taxon>
        <taxon>Teleostei</taxon>
        <taxon>Neoteleostei</taxon>
        <taxon>Acanthomorphata</taxon>
        <taxon>Eupercaria</taxon>
        <taxon>Tetraodontiformes</taxon>
        <taxon>Tetradontoidea</taxon>
        <taxon>Tetraodontidae</taxon>
        <taxon>Tetraodon</taxon>
    </lineage>
</organism>
<evidence type="ECO:0000256" key="4">
    <source>
        <dbReference type="ARBA" id="ARBA00022692"/>
    </source>
</evidence>
<evidence type="ECO:0000256" key="2">
    <source>
        <dbReference type="ARBA" id="ARBA00005343"/>
    </source>
</evidence>
<comment type="similarity">
    <text evidence="2 10">Belongs to the syndecan proteoglycan family.</text>
</comment>
<name>Q4RNL2_TETNG</name>
<dbReference type="OrthoDB" id="10044468at2759"/>
<keyword evidence="6 12" id="KW-1133">Transmembrane helix</keyword>
<keyword evidence="4 10" id="KW-0812">Transmembrane</keyword>
<evidence type="ECO:0000313" key="14">
    <source>
        <dbReference type="EMBL" id="CAG10020.1"/>
    </source>
</evidence>
<reference evidence="14" key="1">
    <citation type="journal article" date="2004" name="Nature">
        <title>Genome duplication in the teleost fish Tetraodon nigroviridis reveals the early vertebrate proto-karyotype.</title>
        <authorList>
            <person name="Jaillon O."/>
            <person name="Aury J.-M."/>
            <person name="Brunet F."/>
            <person name="Petit J.-L."/>
            <person name="Stange-Thomann N."/>
            <person name="Mauceli E."/>
            <person name="Bouneau L."/>
            <person name="Fischer C."/>
            <person name="Ozouf-Costaz C."/>
            <person name="Bernot A."/>
            <person name="Nicaud S."/>
            <person name="Jaffe D."/>
            <person name="Fisher S."/>
            <person name="Lutfalla G."/>
            <person name="Dossat C."/>
            <person name="Segurens B."/>
            <person name="Dasilva C."/>
            <person name="Salanoubat M."/>
            <person name="Levy M."/>
            <person name="Boudet N."/>
            <person name="Castellano S."/>
            <person name="Anthouard V."/>
            <person name="Jubin C."/>
            <person name="Castelli V."/>
            <person name="Katinka M."/>
            <person name="Vacherie B."/>
            <person name="Biemont C."/>
            <person name="Skalli Z."/>
            <person name="Cattolico L."/>
            <person name="Poulain J."/>
            <person name="De Berardinis V."/>
            <person name="Cruaud C."/>
            <person name="Duprat S."/>
            <person name="Brottier P."/>
            <person name="Coutanceau J.-P."/>
            <person name="Gouzy J."/>
            <person name="Parra G."/>
            <person name="Lardier G."/>
            <person name="Chapple C."/>
            <person name="McKernan K.J."/>
            <person name="McEwan P."/>
            <person name="Bosak S."/>
            <person name="Kellis M."/>
            <person name="Volff J.-N."/>
            <person name="Guigo R."/>
            <person name="Zody M.C."/>
            <person name="Mesirov J."/>
            <person name="Lindblad-Toh K."/>
            <person name="Birren B."/>
            <person name="Nusbaum C."/>
            <person name="Kahn D."/>
            <person name="Robinson-Rechavi M."/>
            <person name="Laudet V."/>
            <person name="Schachter V."/>
            <person name="Quetier F."/>
            <person name="Saurin W."/>
            <person name="Scarpelli C."/>
            <person name="Wincker P."/>
            <person name="Lander E.S."/>
            <person name="Weissenbach J."/>
            <person name="Roest Crollius H."/>
        </authorList>
    </citation>
    <scope>NUCLEOTIDE SEQUENCE [LARGE SCALE GENOMIC DNA]</scope>
</reference>
<protein>
    <recommendedName>
        <fullName evidence="10">Syndecan</fullName>
    </recommendedName>
</protein>
<dbReference type="KEGG" id="tng:GSTEN00031504G001"/>
<keyword evidence="8 10" id="KW-0325">Glycoprotein</keyword>
<evidence type="ECO:0000256" key="5">
    <source>
        <dbReference type="ARBA" id="ARBA00022974"/>
    </source>
</evidence>
<dbReference type="HOGENOM" id="CLU_1122271_0_0_1"/>
<dbReference type="InterPro" id="IPR030479">
    <property type="entry name" value="Syndecan_CS"/>
</dbReference>
<reference evidence="14" key="2">
    <citation type="submission" date="2004-02" db="EMBL/GenBank/DDBJ databases">
        <authorList>
            <consortium name="Genoscope"/>
            <consortium name="Whitehead Institute Centre for Genome Research"/>
        </authorList>
    </citation>
    <scope>NUCLEOTIDE SEQUENCE</scope>
</reference>
<dbReference type="GO" id="GO:0016020">
    <property type="term" value="C:membrane"/>
    <property type="evidence" value="ECO:0007669"/>
    <property type="project" value="UniProtKB-SubCell"/>
</dbReference>
<dbReference type="InterPro" id="IPR027789">
    <property type="entry name" value="Syndecan/Neurexin_dom"/>
</dbReference>
<dbReference type="Pfam" id="PF01034">
    <property type="entry name" value="Syndecan"/>
    <property type="match status" value="1"/>
</dbReference>
<evidence type="ECO:0000259" key="13">
    <source>
        <dbReference type="SMART" id="SM00294"/>
    </source>
</evidence>
<dbReference type="EMBL" id="CAAE01015012">
    <property type="protein sequence ID" value="CAG10020.1"/>
    <property type="molecule type" value="Genomic_DNA"/>
</dbReference>
<comment type="subcellular location">
    <subcellularLocation>
        <location evidence="1 10">Membrane</location>
        <topology evidence="1 10">Single-pass type I membrane protein</topology>
    </subcellularLocation>
</comment>
<sequence length="289" mass="31169">MAECRGRGARGGPEMNHWEAQQAITRYCSGLGSSEVVPFETSAGLEAGGGRREDQPLQMICVLEAAACKCRFIPNPPSCTGCKQVSIPSDLIGCNQITAQGSHDNRDQGCPDTEEHPCADAHHHTGEFGVIFFLFLELWSLSASCLTFLPAFQEANNEVGAAGPSGDFEIRDDRRNELGRGVSPVDPDLMGNTVEGGSSAAQLPQKNILERKEVLIAVLIGGLLAVVFSDFLVIAVIVGGVVGALFAAFLVMLLVYRMKKKDEGSYTLEEPKQATVTYQKPDKQEEFYA</sequence>
<dbReference type="AlphaFoldDB" id="Q4RNL2"/>
<evidence type="ECO:0000256" key="12">
    <source>
        <dbReference type="SAM" id="Phobius"/>
    </source>
</evidence>
<dbReference type="PROSITE" id="PS00964">
    <property type="entry name" value="SYNDECAN"/>
    <property type="match status" value="1"/>
</dbReference>
<feature type="transmembrane region" description="Helical" evidence="12">
    <location>
        <begin position="214"/>
        <end position="231"/>
    </location>
</feature>
<dbReference type="InterPro" id="IPR003585">
    <property type="entry name" value="Neurexin-like"/>
</dbReference>
<feature type="transmembrane region" description="Helical" evidence="12">
    <location>
        <begin position="237"/>
        <end position="256"/>
    </location>
</feature>
<comment type="function">
    <text evidence="10">Cell surface proteoglycan.</text>
</comment>
<dbReference type="PANTHER" id="PTHR10915:SF7">
    <property type="entry name" value="SYNDECAN-3"/>
    <property type="match status" value="1"/>
</dbReference>
<keyword evidence="7 12" id="KW-0472">Membrane</keyword>
<evidence type="ECO:0000256" key="3">
    <source>
        <dbReference type="ARBA" id="ARBA00010241"/>
    </source>
</evidence>
<accession>Q4RNL2</accession>
<dbReference type="SMART" id="SM00294">
    <property type="entry name" value="4.1m"/>
    <property type="match status" value="1"/>
</dbReference>
<evidence type="ECO:0000256" key="6">
    <source>
        <dbReference type="ARBA" id="ARBA00022989"/>
    </source>
</evidence>
<feature type="region of interest" description="Disordered" evidence="11">
    <location>
        <begin position="177"/>
        <end position="199"/>
    </location>
</feature>
<evidence type="ECO:0000256" key="7">
    <source>
        <dbReference type="ARBA" id="ARBA00023136"/>
    </source>
</evidence>
<proteinExistence type="inferred from homology"/>
<keyword evidence="5 10" id="KW-0654">Proteoglycan</keyword>
<dbReference type="PANTHER" id="PTHR10915">
    <property type="entry name" value="SYNDECAN"/>
    <property type="match status" value="1"/>
</dbReference>
<dbReference type="InterPro" id="IPR001050">
    <property type="entry name" value="Syndecan"/>
</dbReference>
<gene>
    <name evidence="14" type="ORF">GSTENG00031504001</name>
</gene>
<comment type="similarity">
    <text evidence="3">Belongs to the neurexin family.</text>
</comment>